<dbReference type="Gene3D" id="3.40.50.150">
    <property type="entry name" value="Vaccinia Virus protein VP39"/>
    <property type="match status" value="1"/>
</dbReference>
<evidence type="ECO:0000313" key="5">
    <source>
        <dbReference type="EMBL" id="OBR38161.1"/>
    </source>
</evidence>
<proteinExistence type="predicted"/>
<dbReference type="STRING" id="1836467.BTR34_16180"/>
<dbReference type="CDD" id="cd02440">
    <property type="entry name" value="AdoMet_MTases"/>
    <property type="match status" value="1"/>
</dbReference>
<evidence type="ECO:0000256" key="3">
    <source>
        <dbReference type="ARBA" id="ARBA00022679"/>
    </source>
</evidence>
<dbReference type="PANTHER" id="PTHR43591:SF24">
    <property type="entry name" value="2-METHOXY-6-POLYPRENYL-1,4-BENZOQUINOL METHYLASE, MITOCHONDRIAL"/>
    <property type="match status" value="1"/>
</dbReference>
<evidence type="ECO:0000313" key="6">
    <source>
        <dbReference type="Proteomes" id="UP000092164"/>
    </source>
</evidence>
<keyword evidence="3" id="KW-0808">Transferase</keyword>
<dbReference type="GO" id="GO:0008168">
    <property type="term" value="F:methyltransferase activity"/>
    <property type="evidence" value="ECO:0007669"/>
    <property type="project" value="UniProtKB-KW"/>
</dbReference>
<reference evidence="6" key="1">
    <citation type="submission" date="2016-06" db="EMBL/GenBank/DDBJ databases">
        <authorList>
            <person name="Zhan P."/>
        </authorList>
    </citation>
    <scope>NUCLEOTIDE SEQUENCE [LARGE SCALE GENOMIC DNA]</scope>
    <source>
        <strain evidence="6">T28</strain>
    </source>
</reference>
<dbReference type="PROSITE" id="PS51608">
    <property type="entry name" value="SAM_MT_UBIE"/>
    <property type="match status" value="1"/>
</dbReference>
<dbReference type="Pfam" id="PF01209">
    <property type="entry name" value="Ubie_methyltran"/>
    <property type="match status" value="1"/>
</dbReference>
<sequence>MESNIYSPEYVKGLFNRMSSSYERMNYITSFGFSIRWRTQFLNSFKPTNQNVKIIDLLTGMGETWQATKHKFPNSNLTVLDFSEGMLKYAKQKNKEKFKEQITVLQQDILQNELPSNHFDFVTCAFGLKTFNLEQLNILALETKRILKIGGQFSFIEVSKPNNNVLKFFYGFYLGKIIPILGKILLGNPEEYKMLWKYTDKFENAKDATEIFANQGLKTKYVSYFYGCATGLNGQKISK</sequence>
<dbReference type="RefSeq" id="WP_068485140.1">
    <property type="nucleotide sequence ID" value="NZ_CP018760.1"/>
</dbReference>
<dbReference type="OrthoDB" id="9795634at2"/>
<keyword evidence="1" id="KW-0474">Menaquinone biosynthesis</keyword>
<dbReference type="GO" id="GO:0009234">
    <property type="term" value="P:menaquinone biosynthetic process"/>
    <property type="evidence" value="ECO:0007669"/>
    <property type="project" value="UniProtKB-KW"/>
</dbReference>
<name>A0A1B7Z633_9FLAO</name>
<keyword evidence="5" id="KW-0830">Ubiquinone</keyword>
<organism evidence="5 6">
    <name type="scientific">Maribacter hydrothermalis</name>
    <dbReference type="NCBI Taxonomy" id="1836467"/>
    <lineage>
        <taxon>Bacteria</taxon>
        <taxon>Pseudomonadati</taxon>
        <taxon>Bacteroidota</taxon>
        <taxon>Flavobacteriia</taxon>
        <taxon>Flavobacteriales</taxon>
        <taxon>Flavobacteriaceae</taxon>
        <taxon>Maribacter</taxon>
    </lineage>
</organism>
<dbReference type="SUPFAM" id="SSF53335">
    <property type="entry name" value="S-adenosyl-L-methionine-dependent methyltransferases"/>
    <property type="match status" value="1"/>
</dbReference>
<dbReference type="InterPro" id="IPR004033">
    <property type="entry name" value="UbiE/COQ5_MeTrFase"/>
</dbReference>
<evidence type="ECO:0000256" key="2">
    <source>
        <dbReference type="ARBA" id="ARBA00022603"/>
    </source>
</evidence>
<keyword evidence="6" id="KW-1185">Reference proteome</keyword>
<keyword evidence="2" id="KW-0489">Methyltransferase</keyword>
<dbReference type="GO" id="GO:0032259">
    <property type="term" value="P:methylation"/>
    <property type="evidence" value="ECO:0007669"/>
    <property type="project" value="UniProtKB-KW"/>
</dbReference>
<protein>
    <submittedName>
        <fullName evidence="5">Ubiquinone biosynthesis protein</fullName>
    </submittedName>
</protein>
<dbReference type="AlphaFoldDB" id="A0A1B7Z633"/>
<evidence type="ECO:0000256" key="1">
    <source>
        <dbReference type="ARBA" id="ARBA00022428"/>
    </source>
</evidence>
<evidence type="ECO:0000256" key="4">
    <source>
        <dbReference type="ARBA" id="ARBA00022691"/>
    </source>
</evidence>
<dbReference type="EMBL" id="LZFP01000018">
    <property type="protein sequence ID" value="OBR38161.1"/>
    <property type="molecule type" value="Genomic_DNA"/>
</dbReference>
<dbReference type="KEGG" id="mart:BTR34_16180"/>
<gene>
    <name evidence="5" type="ORF">A9200_18120</name>
</gene>
<keyword evidence="4" id="KW-0949">S-adenosyl-L-methionine</keyword>
<dbReference type="InterPro" id="IPR029063">
    <property type="entry name" value="SAM-dependent_MTases_sf"/>
</dbReference>
<dbReference type="PANTHER" id="PTHR43591">
    <property type="entry name" value="METHYLTRANSFERASE"/>
    <property type="match status" value="1"/>
</dbReference>
<dbReference type="Proteomes" id="UP000092164">
    <property type="component" value="Unassembled WGS sequence"/>
</dbReference>
<accession>A0A1B7Z633</accession>
<comment type="caution">
    <text evidence="5">The sequence shown here is derived from an EMBL/GenBank/DDBJ whole genome shotgun (WGS) entry which is preliminary data.</text>
</comment>